<name>A0ABQ9U5E3_SAGOE</name>
<keyword evidence="2" id="KW-1185">Reference proteome</keyword>
<evidence type="ECO:0000313" key="2">
    <source>
        <dbReference type="Proteomes" id="UP001266305"/>
    </source>
</evidence>
<dbReference type="EMBL" id="JASSZA010000015">
    <property type="protein sequence ID" value="KAK2092285.1"/>
    <property type="molecule type" value="Genomic_DNA"/>
</dbReference>
<reference evidence="1 2" key="1">
    <citation type="submission" date="2023-05" db="EMBL/GenBank/DDBJ databases">
        <title>B98-5 Cell Line De Novo Hybrid Assembly: An Optical Mapping Approach.</title>
        <authorList>
            <person name="Kananen K."/>
            <person name="Auerbach J.A."/>
            <person name="Kautto E."/>
            <person name="Blachly J.S."/>
        </authorList>
    </citation>
    <scope>NUCLEOTIDE SEQUENCE [LARGE SCALE GENOMIC DNA]</scope>
    <source>
        <strain evidence="1">B95-8</strain>
        <tissue evidence="1">Cell line</tissue>
    </source>
</reference>
<comment type="caution">
    <text evidence="1">The sequence shown here is derived from an EMBL/GenBank/DDBJ whole genome shotgun (WGS) entry which is preliminary data.</text>
</comment>
<evidence type="ECO:0000313" key="1">
    <source>
        <dbReference type="EMBL" id="KAK2092285.1"/>
    </source>
</evidence>
<sequence>MPAEFVSTVKPNRSFEFAFELSRLALKHKTPEIHLKYAVTWRMRVNSKRLKLNSSELENPRKQSSSHEVIAWRQKTLQLRSIWLKNGTNVGDGHPTAVMYQPFILICFFHFGALDAVFWDSELEAGASQDKLREPPCRDTGKTAVPATRVVPVTHGAPPLGISWSVSNKNSSETLDAVFWDSELEAGASQDKLRGEELDVERGPETVPMDVFL</sequence>
<gene>
    <name evidence="1" type="ORF">P7K49_028813</name>
</gene>
<protein>
    <submittedName>
        <fullName evidence="1">Uncharacterized protein</fullName>
    </submittedName>
</protein>
<accession>A0ABQ9U5E3</accession>
<organism evidence="1 2">
    <name type="scientific">Saguinus oedipus</name>
    <name type="common">Cotton-top tamarin</name>
    <name type="synonym">Oedipomidas oedipus</name>
    <dbReference type="NCBI Taxonomy" id="9490"/>
    <lineage>
        <taxon>Eukaryota</taxon>
        <taxon>Metazoa</taxon>
        <taxon>Chordata</taxon>
        <taxon>Craniata</taxon>
        <taxon>Vertebrata</taxon>
        <taxon>Euteleostomi</taxon>
        <taxon>Mammalia</taxon>
        <taxon>Eutheria</taxon>
        <taxon>Euarchontoglires</taxon>
        <taxon>Primates</taxon>
        <taxon>Haplorrhini</taxon>
        <taxon>Platyrrhini</taxon>
        <taxon>Cebidae</taxon>
        <taxon>Callitrichinae</taxon>
        <taxon>Saguinus</taxon>
    </lineage>
</organism>
<proteinExistence type="predicted"/>
<dbReference type="Proteomes" id="UP001266305">
    <property type="component" value="Unassembled WGS sequence"/>
</dbReference>